<dbReference type="Proteomes" id="UP000479000">
    <property type="component" value="Unassembled WGS sequence"/>
</dbReference>
<sequence length="51" mass="6016">MTPAELVMFTSVPNLEFNTYWIPCAWFVNLMKDSRNNKMITDVQGLKFIME</sequence>
<dbReference type="InterPro" id="IPR021134">
    <property type="entry name" value="Bestrophin-like"/>
</dbReference>
<feature type="non-terminal residue" evidence="3">
    <location>
        <position position="51"/>
    </location>
</feature>
<evidence type="ECO:0000256" key="1">
    <source>
        <dbReference type="RuleBase" id="RU363126"/>
    </source>
</evidence>
<comment type="similarity">
    <text evidence="1">Belongs to the anion channel-forming bestrophin (TC 1.A.46) family. Calcium-sensitive chloride channel subfamily.</text>
</comment>
<evidence type="ECO:0000313" key="4">
    <source>
        <dbReference type="Proteomes" id="UP000479000"/>
    </source>
</evidence>
<accession>A0A6H5HED5</accession>
<name>A0A6H5HED5_9HEMI</name>
<gene>
    <name evidence="2" type="ORF">NTEN_LOCUS16735</name>
    <name evidence="3" type="ORF">NTEN_LOCUS16736</name>
</gene>
<dbReference type="OrthoDB" id="201595at2759"/>
<keyword evidence="4" id="KW-1185">Reference proteome</keyword>
<dbReference type="GO" id="GO:0005886">
    <property type="term" value="C:plasma membrane"/>
    <property type="evidence" value="ECO:0007669"/>
    <property type="project" value="UniProtKB-SubCell"/>
</dbReference>
<reference evidence="3 4" key="1">
    <citation type="submission" date="2020-02" db="EMBL/GenBank/DDBJ databases">
        <authorList>
            <person name="Ferguson B K."/>
        </authorList>
    </citation>
    <scope>NUCLEOTIDE SEQUENCE [LARGE SCALE GENOMIC DNA]</scope>
</reference>
<proteinExistence type="inferred from homology"/>
<comment type="function">
    <text evidence="1">Forms chloride channels.</text>
</comment>
<protein>
    <recommendedName>
        <fullName evidence="1">Bestrophin homolog</fullName>
    </recommendedName>
</protein>
<keyword evidence="1" id="KW-0813">Transport</keyword>
<dbReference type="AlphaFoldDB" id="A0A6H5HED5"/>
<keyword evidence="1" id="KW-0868">Chloride</keyword>
<dbReference type="EMBL" id="CADCXU010024351">
    <property type="protein sequence ID" value="CAB0011862.1"/>
    <property type="molecule type" value="Genomic_DNA"/>
</dbReference>
<dbReference type="GO" id="GO:0034707">
    <property type="term" value="C:chloride channel complex"/>
    <property type="evidence" value="ECO:0007669"/>
    <property type="project" value="UniProtKB-KW"/>
</dbReference>
<keyword evidence="1" id="KW-0869">Chloride channel</keyword>
<dbReference type="GO" id="GO:0005254">
    <property type="term" value="F:chloride channel activity"/>
    <property type="evidence" value="ECO:0007669"/>
    <property type="project" value="UniProtKB-KW"/>
</dbReference>
<evidence type="ECO:0000313" key="3">
    <source>
        <dbReference type="EMBL" id="CAB0011863.1"/>
    </source>
</evidence>
<keyword evidence="1" id="KW-0407">Ion channel</keyword>
<organism evidence="3 4">
    <name type="scientific">Nesidiocoris tenuis</name>
    <dbReference type="NCBI Taxonomy" id="355587"/>
    <lineage>
        <taxon>Eukaryota</taxon>
        <taxon>Metazoa</taxon>
        <taxon>Ecdysozoa</taxon>
        <taxon>Arthropoda</taxon>
        <taxon>Hexapoda</taxon>
        <taxon>Insecta</taxon>
        <taxon>Pterygota</taxon>
        <taxon>Neoptera</taxon>
        <taxon>Paraneoptera</taxon>
        <taxon>Hemiptera</taxon>
        <taxon>Heteroptera</taxon>
        <taxon>Panheteroptera</taxon>
        <taxon>Cimicomorpha</taxon>
        <taxon>Miridae</taxon>
        <taxon>Dicyphina</taxon>
        <taxon>Nesidiocoris</taxon>
    </lineage>
</organism>
<keyword evidence="1" id="KW-1003">Cell membrane</keyword>
<keyword evidence="1" id="KW-0406">Ion transport</keyword>
<evidence type="ECO:0000313" key="2">
    <source>
        <dbReference type="EMBL" id="CAB0011862.1"/>
    </source>
</evidence>
<comment type="subcellular location">
    <subcellularLocation>
        <location evidence="1">Cell membrane</location>
        <topology evidence="1">Multi-pass membrane protein</topology>
    </subcellularLocation>
</comment>
<keyword evidence="1" id="KW-0472">Membrane</keyword>
<dbReference type="EMBL" id="CADCXU010024352">
    <property type="protein sequence ID" value="CAB0011863.1"/>
    <property type="molecule type" value="Genomic_DNA"/>
</dbReference>
<dbReference type="Pfam" id="PF01062">
    <property type="entry name" value="Bestrophin"/>
    <property type="match status" value="1"/>
</dbReference>